<evidence type="ECO:0000313" key="2">
    <source>
        <dbReference type="Proteomes" id="UP000826146"/>
    </source>
</evidence>
<organism evidence="1 2">
    <name type="scientific">Helicobacter gastrofelis</name>
    <dbReference type="NCBI Taxonomy" id="2849642"/>
    <lineage>
        <taxon>Bacteria</taxon>
        <taxon>Pseudomonadati</taxon>
        <taxon>Campylobacterota</taxon>
        <taxon>Epsilonproteobacteria</taxon>
        <taxon>Campylobacterales</taxon>
        <taxon>Helicobacteraceae</taxon>
        <taxon>Helicobacter</taxon>
    </lineage>
</organism>
<keyword evidence="2" id="KW-1185">Reference proteome</keyword>
<dbReference type="InterPro" id="IPR019292">
    <property type="entry name" value="McrC"/>
</dbReference>
<accession>A0ABN6IAG6</accession>
<proteinExistence type="predicted"/>
<protein>
    <submittedName>
        <fullName evidence="1">Uncharacterized protein</fullName>
    </submittedName>
</protein>
<dbReference type="Pfam" id="PF10117">
    <property type="entry name" value="McrBC"/>
    <property type="match status" value="1"/>
</dbReference>
<gene>
    <name evidence="1" type="ORF">NHP190012_13560</name>
</gene>
<sequence length="76" mass="9038">MNKIYFVFDEINASKDINTDFAKSAHATRFREYKNLLAWCDLFLRRKFLTPYSGKSRAYTLLFPMEELFESLWGNG</sequence>
<dbReference type="EMBL" id="AP024819">
    <property type="protein sequence ID" value="BCZ19714.1"/>
    <property type="molecule type" value="Genomic_DNA"/>
</dbReference>
<dbReference type="Proteomes" id="UP000826146">
    <property type="component" value="Chromosome"/>
</dbReference>
<reference evidence="1 2" key="1">
    <citation type="submission" date="2021-07" db="EMBL/GenBank/DDBJ databases">
        <title>Novel Helicobacter sp. Isolated from a cat.</title>
        <authorList>
            <person name="Rimbara E."/>
            <person name="Suzuki M."/>
        </authorList>
    </citation>
    <scope>NUCLEOTIDE SEQUENCE [LARGE SCALE GENOMIC DNA]</scope>
    <source>
        <strain evidence="2">NHP19-012</strain>
    </source>
</reference>
<name>A0ABN6IAG6_9HELI</name>
<evidence type="ECO:0000313" key="1">
    <source>
        <dbReference type="EMBL" id="BCZ19714.1"/>
    </source>
</evidence>